<evidence type="ECO:0000259" key="3">
    <source>
        <dbReference type="PROSITE" id="PS50222"/>
    </source>
</evidence>
<protein>
    <recommendedName>
        <fullName evidence="3">EF-hand domain-containing protein</fullName>
    </recommendedName>
</protein>
<dbReference type="InterPro" id="IPR011992">
    <property type="entry name" value="EF-hand-dom_pair"/>
</dbReference>
<keyword evidence="1" id="KW-0677">Repeat</keyword>
<dbReference type="InterPro" id="IPR002048">
    <property type="entry name" value="EF_hand_dom"/>
</dbReference>
<dbReference type="Gene3D" id="1.10.238.10">
    <property type="entry name" value="EF-hand"/>
    <property type="match status" value="2"/>
</dbReference>
<dbReference type="InterPro" id="IPR050230">
    <property type="entry name" value="CALM/Myosin/TropC-like"/>
</dbReference>
<sequence>MVELERKNTKTVQDLLKCAQELSEEQVAEFKECFALFDADGSGTVDTSELGTVMKSLGQKMSDEDLAFIIQEVDADSSGTVDFAEFLGMMGRQMKDHDSDMVLRTTFNLFDVSDGGRVAKSNLKYVLAHLCDKMSADEIERLVDEAADGAEDLDFVQFMRLFRIE</sequence>
<dbReference type="PROSITE" id="PS50222">
    <property type="entry name" value="EF_HAND_2"/>
    <property type="match status" value="2"/>
</dbReference>
<dbReference type="SUPFAM" id="SSF47473">
    <property type="entry name" value="EF-hand"/>
    <property type="match status" value="1"/>
</dbReference>
<dbReference type="InterPro" id="IPR018247">
    <property type="entry name" value="EF_Hand_1_Ca_BS"/>
</dbReference>
<dbReference type="GO" id="GO:0005509">
    <property type="term" value="F:calcium ion binding"/>
    <property type="evidence" value="ECO:0007669"/>
    <property type="project" value="InterPro"/>
</dbReference>
<evidence type="ECO:0000313" key="4">
    <source>
        <dbReference type="EMBL" id="CAD8707082.1"/>
    </source>
</evidence>
<dbReference type="CDD" id="cd00051">
    <property type="entry name" value="EFh"/>
    <property type="match status" value="1"/>
</dbReference>
<organism evidence="4">
    <name type="scientific">Mantoniella antarctica</name>
    <dbReference type="NCBI Taxonomy" id="81844"/>
    <lineage>
        <taxon>Eukaryota</taxon>
        <taxon>Viridiplantae</taxon>
        <taxon>Chlorophyta</taxon>
        <taxon>Mamiellophyceae</taxon>
        <taxon>Mamiellales</taxon>
        <taxon>Mamiellaceae</taxon>
        <taxon>Mantoniella</taxon>
    </lineage>
</organism>
<proteinExistence type="predicted"/>
<dbReference type="EMBL" id="HBFC01016523">
    <property type="protein sequence ID" value="CAD8707082.1"/>
    <property type="molecule type" value="Transcribed_RNA"/>
</dbReference>
<dbReference type="PANTHER" id="PTHR23048:SF0">
    <property type="entry name" value="CALMODULIN LIKE 3"/>
    <property type="match status" value="1"/>
</dbReference>
<dbReference type="SMART" id="SM00054">
    <property type="entry name" value="EFh"/>
    <property type="match status" value="3"/>
</dbReference>
<accession>A0A7S0X7Z3</accession>
<feature type="domain" description="EF-hand" evidence="3">
    <location>
        <begin position="61"/>
        <end position="96"/>
    </location>
</feature>
<evidence type="ECO:0000256" key="2">
    <source>
        <dbReference type="ARBA" id="ARBA00022837"/>
    </source>
</evidence>
<keyword evidence="2" id="KW-0106">Calcium</keyword>
<dbReference type="Pfam" id="PF13499">
    <property type="entry name" value="EF-hand_7"/>
    <property type="match status" value="1"/>
</dbReference>
<dbReference type="PANTHER" id="PTHR23048">
    <property type="entry name" value="MYOSIN LIGHT CHAIN 1, 3"/>
    <property type="match status" value="1"/>
</dbReference>
<dbReference type="AlphaFoldDB" id="A0A7S0X7Z3"/>
<dbReference type="FunFam" id="1.10.238.10:FF:000527">
    <property type="entry name" value="Calmodulin-3"/>
    <property type="match status" value="1"/>
</dbReference>
<gene>
    <name evidence="4" type="ORF">MANT1106_LOCUS9765</name>
</gene>
<name>A0A7S0X7Z3_9CHLO</name>
<reference evidence="4" key="1">
    <citation type="submission" date="2021-01" db="EMBL/GenBank/DDBJ databases">
        <authorList>
            <person name="Corre E."/>
            <person name="Pelletier E."/>
            <person name="Niang G."/>
            <person name="Scheremetjew M."/>
            <person name="Finn R."/>
            <person name="Kale V."/>
            <person name="Holt S."/>
            <person name="Cochrane G."/>
            <person name="Meng A."/>
            <person name="Brown T."/>
            <person name="Cohen L."/>
        </authorList>
    </citation>
    <scope>NUCLEOTIDE SEQUENCE</scope>
    <source>
        <strain evidence="4">SL-175</strain>
    </source>
</reference>
<dbReference type="GO" id="GO:0016460">
    <property type="term" value="C:myosin II complex"/>
    <property type="evidence" value="ECO:0007669"/>
    <property type="project" value="TreeGrafter"/>
</dbReference>
<evidence type="ECO:0000256" key="1">
    <source>
        <dbReference type="ARBA" id="ARBA00022737"/>
    </source>
</evidence>
<dbReference type="PROSITE" id="PS00018">
    <property type="entry name" value="EF_HAND_1"/>
    <property type="match status" value="2"/>
</dbReference>
<feature type="domain" description="EF-hand" evidence="3">
    <location>
        <begin position="25"/>
        <end position="60"/>
    </location>
</feature>